<evidence type="ECO:0000313" key="4">
    <source>
        <dbReference type="Proteomes" id="UP000533080"/>
    </source>
</evidence>
<gene>
    <name evidence="3" type="ORF">HNV28_17540</name>
</gene>
<dbReference type="CDD" id="cd00093">
    <property type="entry name" value="HTH_XRE"/>
    <property type="match status" value="1"/>
</dbReference>
<feature type="domain" description="HTH cro/C1-type" evidence="2">
    <location>
        <begin position="35"/>
        <end position="88"/>
    </location>
</feature>
<reference evidence="3 4" key="1">
    <citation type="submission" date="2020-05" db="EMBL/GenBank/DDBJ databases">
        <authorList>
            <person name="Whitworth D."/>
        </authorList>
    </citation>
    <scope>NUCLEOTIDE SEQUENCE [LARGE SCALE GENOMIC DNA]</scope>
    <source>
        <strain evidence="3 4">AM005</strain>
    </source>
</reference>
<dbReference type="InterPro" id="IPR010982">
    <property type="entry name" value="Lambda_DNA-bd_dom_sf"/>
</dbReference>
<feature type="region of interest" description="Disordered" evidence="1">
    <location>
        <begin position="143"/>
        <end position="167"/>
    </location>
</feature>
<evidence type="ECO:0000256" key="1">
    <source>
        <dbReference type="SAM" id="MobiDB-lite"/>
    </source>
</evidence>
<dbReference type="SMART" id="SM00530">
    <property type="entry name" value="HTH_XRE"/>
    <property type="match status" value="1"/>
</dbReference>
<comment type="caution">
    <text evidence="3">The sequence shown here is derived from an EMBL/GenBank/DDBJ whole genome shotgun (WGS) entry which is preliminary data.</text>
</comment>
<name>A0A7Y4IIW1_MYXXA</name>
<sequence>MADGNLQDPAGVQPSAVMREPVDHKLAAVLGGAARDARLRLGLTQGDVAERMGMAMEVYSRLERGKMLPRTQTLRRLCDVLQVSADTLLGVGRPDGAPVTPRKAVKEDPVELRRMTRKLRELEPGQLRAVSRVVNAVVTVLPQSAAPAPATPAKPAARAARKRRATG</sequence>
<dbReference type="InterPro" id="IPR001387">
    <property type="entry name" value="Cro/C1-type_HTH"/>
</dbReference>
<protein>
    <submittedName>
        <fullName evidence="3">Helix-turn-helix transcriptional regulator</fullName>
    </submittedName>
</protein>
<dbReference type="SUPFAM" id="SSF47413">
    <property type="entry name" value="lambda repressor-like DNA-binding domains"/>
    <property type="match status" value="1"/>
</dbReference>
<evidence type="ECO:0000259" key="2">
    <source>
        <dbReference type="PROSITE" id="PS50943"/>
    </source>
</evidence>
<dbReference type="Proteomes" id="UP000533080">
    <property type="component" value="Unassembled WGS sequence"/>
</dbReference>
<organism evidence="3 4">
    <name type="scientific">Myxococcus xanthus</name>
    <dbReference type="NCBI Taxonomy" id="34"/>
    <lineage>
        <taxon>Bacteria</taxon>
        <taxon>Pseudomonadati</taxon>
        <taxon>Myxococcota</taxon>
        <taxon>Myxococcia</taxon>
        <taxon>Myxococcales</taxon>
        <taxon>Cystobacterineae</taxon>
        <taxon>Myxococcaceae</taxon>
        <taxon>Myxococcus</taxon>
    </lineage>
</organism>
<dbReference type="GO" id="GO:0003677">
    <property type="term" value="F:DNA binding"/>
    <property type="evidence" value="ECO:0007669"/>
    <property type="project" value="InterPro"/>
</dbReference>
<dbReference type="PROSITE" id="PS50943">
    <property type="entry name" value="HTH_CROC1"/>
    <property type="match status" value="1"/>
</dbReference>
<evidence type="ECO:0000313" key="3">
    <source>
        <dbReference type="EMBL" id="NOJ80118.1"/>
    </source>
</evidence>
<proteinExistence type="predicted"/>
<feature type="compositionally biased region" description="Low complexity" evidence="1">
    <location>
        <begin position="143"/>
        <end position="158"/>
    </location>
</feature>
<dbReference type="Pfam" id="PF01381">
    <property type="entry name" value="HTH_3"/>
    <property type="match status" value="1"/>
</dbReference>
<accession>A0A7Y4IIW1</accession>
<dbReference type="EMBL" id="JABFNT010000051">
    <property type="protein sequence ID" value="NOJ80118.1"/>
    <property type="molecule type" value="Genomic_DNA"/>
</dbReference>
<dbReference type="Gene3D" id="1.10.260.40">
    <property type="entry name" value="lambda repressor-like DNA-binding domains"/>
    <property type="match status" value="1"/>
</dbReference>
<dbReference type="AlphaFoldDB" id="A0A7Y4IIW1"/>